<dbReference type="STRING" id="91626.A0A0C9MFS5"/>
<keyword evidence="2" id="KW-0863">Zinc-finger</keyword>
<dbReference type="SUPFAM" id="SSF51197">
    <property type="entry name" value="Clavaminate synthase-like"/>
    <property type="match status" value="1"/>
</dbReference>
<accession>A0A0C9MFS5</accession>
<dbReference type="EMBL" id="DF836291">
    <property type="protein sequence ID" value="GAN00758.1"/>
    <property type="molecule type" value="Genomic_DNA"/>
</dbReference>
<feature type="domain" description="JmjC" evidence="4">
    <location>
        <begin position="44"/>
        <end position="225"/>
    </location>
</feature>
<dbReference type="InterPro" id="IPR043145">
    <property type="entry name" value="Znf_ZZ_sf"/>
</dbReference>
<proteinExistence type="predicted"/>
<evidence type="ECO:0000313" key="5">
    <source>
        <dbReference type="EMBL" id="GAN00758.1"/>
    </source>
</evidence>
<keyword evidence="6" id="KW-1185">Reference proteome</keyword>
<dbReference type="SUPFAM" id="SSF57850">
    <property type="entry name" value="RING/U-box"/>
    <property type="match status" value="1"/>
</dbReference>
<dbReference type="PANTHER" id="PTHR12480">
    <property type="entry name" value="ARGININE DEMETHYLASE AND LYSYL-HYDROXYLASE JMJD"/>
    <property type="match status" value="1"/>
</dbReference>
<dbReference type="GO" id="GO:0005737">
    <property type="term" value="C:cytoplasm"/>
    <property type="evidence" value="ECO:0007669"/>
    <property type="project" value="TreeGrafter"/>
</dbReference>
<dbReference type="Gene3D" id="3.30.60.90">
    <property type="match status" value="1"/>
</dbReference>
<dbReference type="InterPro" id="IPR003347">
    <property type="entry name" value="JmjC_dom"/>
</dbReference>
<evidence type="ECO:0000256" key="1">
    <source>
        <dbReference type="ARBA" id="ARBA00022723"/>
    </source>
</evidence>
<dbReference type="OrthoDB" id="298344at2759"/>
<dbReference type="PROSITE" id="PS51184">
    <property type="entry name" value="JMJC"/>
    <property type="match status" value="1"/>
</dbReference>
<dbReference type="SMART" id="SM00558">
    <property type="entry name" value="JmjC"/>
    <property type="match status" value="1"/>
</dbReference>
<gene>
    <name evidence="5" type="ORF">MAM1_0002c00180</name>
</gene>
<evidence type="ECO:0000259" key="4">
    <source>
        <dbReference type="PROSITE" id="PS51184"/>
    </source>
</evidence>
<evidence type="ECO:0000256" key="2">
    <source>
        <dbReference type="ARBA" id="ARBA00022771"/>
    </source>
</evidence>
<dbReference type="GO" id="GO:0008270">
    <property type="term" value="F:zinc ion binding"/>
    <property type="evidence" value="ECO:0007669"/>
    <property type="project" value="UniProtKB-KW"/>
</dbReference>
<keyword evidence="3" id="KW-0862">Zinc</keyword>
<dbReference type="PANTHER" id="PTHR12480:SF35">
    <property type="entry name" value="TRANSCRIPTION FACTOR JUMONJI, JMJC DOMAIN-CONTAINING PROTEIN"/>
    <property type="match status" value="1"/>
</dbReference>
<keyword evidence="1" id="KW-0479">Metal-binding</keyword>
<evidence type="ECO:0000256" key="3">
    <source>
        <dbReference type="ARBA" id="ARBA00022833"/>
    </source>
</evidence>
<organism evidence="5">
    <name type="scientific">Mucor ambiguus</name>
    <dbReference type="NCBI Taxonomy" id="91626"/>
    <lineage>
        <taxon>Eukaryota</taxon>
        <taxon>Fungi</taxon>
        <taxon>Fungi incertae sedis</taxon>
        <taxon>Mucoromycota</taxon>
        <taxon>Mucoromycotina</taxon>
        <taxon>Mucoromycetes</taxon>
        <taxon>Mucorales</taxon>
        <taxon>Mucorineae</taxon>
        <taxon>Mucoraceae</taxon>
        <taxon>Mucor</taxon>
    </lineage>
</organism>
<evidence type="ECO:0000313" key="6">
    <source>
        <dbReference type="Proteomes" id="UP000053815"/>
    </source>
</evidence>
<dbReference type="Proteomes" id="UP000053815">
    <property type="component" value="Unassembled WGS sequence"/>
</dbReference>
<name>A0A0C9MFS5_9FUNG</name>
<reference evidence="5" key="1">
    <citation type="submission" date="2014-09" db="EMBL/GenBank/DDBJ databases">
        <title>Draft genome sequence of an oleaginous Mucoromycotina fungus Mucor ambiguus NBRC6742.</title>
        <authorList>
            <person name="Takeda I."/>
            <person name="Yamane N."/>
            <person name="Morita T."/>
            <person name="Tamano K."/>
            <person name="Machida M."/>
            <person name="Baker S."/>
            <person name="Koike H."/>
        </authorList>
    </citation>
    <scope>NUCLEOTIDE SEQUENCE</scope>
    <source>
        <strain evidence="5">NBRC 6742</strain>
    </source>
</reference>
<dbReference type="Pfam" id="PF02373">
    <property type="entry name" value="JmjC"/>
    <property type="match status" value="1"/>
</dbReference>
<dbReference type="InterPro" id="IPR050910">
    <property type="entry name" value="JMJD6_ArgDemeth/LysHydrox"/>
</dbReference>
<dbReference type="Gene3D" id="2.60.120.650">
    <property type="entry name" value="Cupin"/>
    <property type="match status" value="1"/>
</dbReference>
<protein>
    <recommendedName>
        <fullName evidence="4">JmjC domain-containing protein</fullName>
    </recommendedName>
</protein>
<sequence>MLGKFIEKLQQENHLERDRSYAVLKNSTRKVYAKDITCPTEYADSLNKIVPDYLLPHGPDDLFSILPERFRAENLMCYLGQDHTGTPIHRDLCGTMGHNLMTMGDTNSFAEWIIIENQHRDKLASILQPSQTDDLAADLNNPPKHTKSSFMESDRAWLHNEVLEDAQFPAQFQAHVIVQIPGDLVIIPSRAYHQVRNVGVSVKIAWNRITAQTLQYAFDDQLPLYRTINRPEVYKCKAIVALTIQHWNYQLKKLKNKEMKRTKFSESHGLHTYSSKMAFFADSLILLDLFLTEIITPEMLYQPHKIVTDEKDEVFTVRCDFCYSDIFHRYYHCDACDKYDLCLNCYSMGRSCEHVTEMKMHQSPKKLNTYINLYREYVQNLNKVLGSRTTYFCEEHKEDHILNLKPSEASNLATTCVRLEHFRKKYKNQHNTLRCQHCNTNTTVKELGNKGISLASVFQQSPCSNVATKKKQHVDVYTCNKCVTDCNQCEPIETSKDSLQNYDLVYYTQATHNSYNRGCYIDFNVLKNCDNVVTNKKRDRDSEEFLPGKRRG</sequence>
<dbReference type="AlphaFoldDB" id="A0A0C9MFS5"/>